<dbReference type="InterPro" id="IPR052016">
    <property type="entry name" value="Bact_Sigma-Reg"/>
</dbReference>
<dbReference type="PANTHER" id="PTHR43156:SF2">
    <property type="entry name" value="STAGE II SPORULATION PROTEIN E"/>
    <property type="match status" value="1"/>
</dbReference>
<keyword evidence="5" id="KW-1185">Reference proteome</keyword>
<sequence length="446" mass="48352">MSTQHGEDSFDLDRAVQDALERLTLVANASEALSSTLELDTGLRRLARVLVPALADWCAVDLLEDDGRLRRVLLEHREPEALSPGFLEALLPPADAFSPAPLARALRGAGPLRLTEFPPPEQAADALHRAELRTFQRFGAHSAILIPLRARRRVLGVLTLVRTGPEGLPQRGRLSLLEDLSHRIAITVDNVRLHSQIAHTAEHLQRSLLPDLPHGGPVEIAARYSPARASAEVGGDWYDAFPLPDGALTLIIGDVTGHDLRAAVAMSQMRNMLRGIACDRKEPPGKILARLDVANEILYPGQTLTCLYGLLTKPESDGPWQLEYAAAGHVAPLLVTREGDTRFLGGGRSLLLGVAPETIRPDAIESLPPESTLLFYTDGLIERRSEGLDDSMTRLRQHAAALAREPLDSFCDGLMAGLGETSTDDIALIAVRVPPELSTPYTATPE</sequence>
<dbReference type="PANTHER" id="PTHR43156">
    <property type="entry name" value="STAGE II SPORULATION PROTEIN E-RELATED"/>
    <property type="match status" value="1"/>
</dbReference>
<gene>
    <name evidence="4" type="ORF">ACFO3J_09295</name>
</gene>
<proteinExistence type="predicted"/>
<organism evidence="4 5">
    <name type="scientific">Streptomyces polygonati</name>
    <dbReference type="NCBI Taxonomy" id="1617087"/>
    <lineage>
        <taxon>Bacteria</taxon>
        <taxon>Bacillati</taxon>
        <taxon>Actinomycetota</taxon>
        <taxon>Actinomycetes</taxon>
        <taxon>Kitasatosporales</taxon>
        <taxon>Streptomycetaceae</taxon>
        <taxon>Streptomyces</taxon>
    </lineage>
</organism>
<dbReference type="RefSeq" id="WP_386427979.1">
    <property type="nucleotide sequence ID" value="NZ_JBHSBB010000008.1"/>
</dbReference>
<dbReference type="Gene3D" id="3.30.450.40">
    <property type="match status" value="1"/>
</dbReference>
<feature type="domain" description="GAF" evidence="2">
    <location>
        <begin position="11"/>
        <end position="198"/>
    </location>
</feature>
<dbReference type="SMART" id="SM00065">
    <property type="entry name" value="GAF"/>
    <property type="match status" value="1"/>
</dbReference>
<dbReference type="EMBL" id="JBHSBB010000008">
    <property type="protein sequence ID" value="MFC4031672.1"/>
    <property type="molecule type" value="Genomic_DNA"/>
</dbReference>
<dbReference type="Proteomes" id="UP001595765">
    <property type="component" value="Unassembled WGS sequence"/>
</dbReference>
<evidence type="ECO:0000313" key="4">
    <source>
        <dbReference type="EMBL" id="MFC4031672.1"/>
    </source>
</evidence>
<comment type="caution">
    <text evidence="4">The sequence shown here is derived from an EMBL/GenBank/DDBJ whole genome shotgun (WGS) entry which is preliminary data.</text>
</comment>
<evidence type="ECO:0000259" key="2">
    <source>
        <dbReference type="SMART" id="SM00065"/>
    </source>
</evidence>
<reference evidence="5" key="1">
    <citation type="journal article" date="2019" name="Int. J. Syst. Evol. Microbiol.">
        <title>The Global Catalogue of Microorganisms (GCM) 10K type strain sequencing project: providing services to taxonomists for standard genome sequencing and annotation.</title>
        <authorList>
            <consortium name="The Broad Institute Genomics Platform"/>
            <consortium name="The Broad Institute Genome Sequencing Center for Infectious Disease"/>
            <person name="Wu L."/>
            <person name="Ma J."/>
        </authorList>
    </citation>
    <scope>NUCLEOTIDE SEQUENCE [LARGE SCALE GENOMIC DNA]</scope>
    <source>
        <strain evidence="5">CGMCC 4.7237</strain>
    </source>
</reference>
<dbReference type="EC" id="3.1.3.16" evidence="4"/>
<dbReference type="Gene3D" id="3.60.40.10">
    <property type="entry name" value="PPM-type phosphatase domain"/>
    <property type="match status" value="1"/>
</dbReference>
<evidence type="ECO:0000313" key="5">
    <source>
        <dbReference type="Proteomes" id="UP001595765"/>
    </source>
</evidence>
<feature type="domain" description="PPM-type phosphatase" evidence="3">
    <location>
        <begin position="218"/>
        <end position="433"/>
    </location>
</feature>
<accession>A0ABV8HHW3</accession>
<evidence type="ECO:0000256" key="1">
    <source>
        <dbReference type="ARBA" id="ARBA00022801"/>
    </source>
</evidence>
<dbReference type="InterPro" id="IPR001932">
    <property type="entry name" value="PPM-type_phosphatase-like_dom"/>
</dbReference>
<protein>
    <submittedName>
        <fullName evidence="4">PP2C family protein-serine/threonine phosphatase</fullName>
        <ecNumber evidence="4">3.1.3.16</ecNumber>
    </submittedName>
</protein>
<keyword evidence="1 4" id="KW-0378">Hydrolase</keyword>
<dbReference type="GO" id="GO:0004722">
    <property type="term" value="F:protein serine/threonine phosphatase activity"/>
    <property type="evidence" value="ECO:0007669"/>
    <property type="project" value="UniProtKB-EC"/>
</dbReference>
<name>A0ABV8HHW3_9ACTN</name>
<dbReference type="SUPFAM" id="SSF55781">
    <property type="entry name" value="GAF domain-like"/>
    <property type="match status" value="1"/>
</dbReference>
<dbReference type="Pfam" id="PF07228">
    <property type="entry name" value="SpoIIE"/>
    <property type="match status" value="1"/>
</dbReference>
<dbReference type="InterPro" id="IPR003018">
    <property type="entry name" value="GAF"/>
</dbReference>
<evidence type="ECO:0000259" key="3">
    <source>
        <dbReference type="SMART" id="SM00331"/>
    </source>
</evidence>
<dbReference type="Pfam" id="PF01590">
    <property type="entry name" value="GAF"/>
    <property type="match status" value="1"/>
</dbReference>
<dbReference type="InterPro" id="IPR036457">
    <property type="entry name" value="PPM-type-like_dom_sf"/>
</dbReference>
<dbReference type="SMART" id="SM00331">
    <property type="entry name" value="PP2C_SIG"/>
    <property type="match status" value="1"/>
</dbReference>
<dbReference type="InterPro" id="IPR029016">
    <property type="entry name" value="GAF-like_dom_sf"/>
</dbReference>